<evidence type="ECO:0000313" key="2">
    <source>
        <dbReference type="Proteomes" id="UP001153332"/>
    </source>
</evidence>
<sequence>MEATDIQHSLVLEGEFDALSVEIKVPASSHGGIAKKYPAKLHARKVAEALGAQEGVIYLPGQYDVNWEDSDQGPPFRQRRYFYYLSGVNFPGCSVTYDIEADKLTLWIPYTPPATILWFGNSPSPEDCLAKSDVHDVKYTNLLSDYLASRLAKVRTLYVLRSSQIPKFAEFDSLKPRLYIDTTSLQPVMDEARVIKCDYEIDMIRKANAVSSEAHKEVARLMYGLSNECQIEAAFLNSCTAQNAHMQAYPIIAGSGANASTLHYAANNEPLADRQLVVLDAGAEWDCYASDVTRTLPIGSAFSSEAKAIYDLVHQMQDECIQRIRPGVVFRDLQLHATLVAIKGLLRLGILHNGTADDIFKNGTGAAFFPHGLGHHVGLDVHDVLSRELLHPVGESMWGKRRPIGPSSLRAMIKQSAARGASNDDDANADNATASGDRQHSTLQANMIVTIEPGVYFCRSYIEAYFLRSDQHKNYFNQAVLERYWAVGGVRIEDCILVIEDGSDRTILAANVISSNTRGPSLAKKMPMHDDRDMYSNEADEPAGYK</sequence>
<dbReference type="Proteomes" id="UP001153332">
    <property type="component" value="Unassembled WGS sequence"/>
</dbReference>
<keyword evidence="2" id="KW-1185">Reference proteome</keyword>
<evidence type="ECO:0000313" key="1">
    <source>
        <dbReference type="EMBL" id="KAJ8124311.1"/>
    </source>
</evidence>
<proteinExistence type="predicted"/>
<gene>
    <name evidence="1" type="ORF">O1611_g9329</name>
</gene>
<organism evidence="1 2">
    <name type="scientific">Lasiodiplodia mahajangana</name>
    <dbReference type="NCBI Taxonomy" id="1108764"/>
    <lineage>
        <taxon>Eukaryota</taxon>
        <taxon>Fungi</taxon>
        <taxon>Dikarya</taxon>
        <taxon>Ascomycota</taxon>
        <taxon>Pezizomycotina</taxon>
        <taxon>Dothideomycetes</taxon>
        <taxon>Dothideomycetes incertae sedis</taxon>
        <taxon>Botryosphaeriales</taxon>
        <taxon>Botryosphaeriaceae</taxon>
        <taxon>Lasiodiplodia</taxon>
    </lineage>
</organism>
<comment type="caution">
    <text evidence="1">The sequence shown here is derived from an EMBL/GenBank/DDBJ whole genome shotgun (WGS) entry which is preliminary data.</text>
</comment>
<dbReference type="EMBL" id="JAPUUL010003123">
    <property type="protein sequence ID" value="KAJ8124311.1"/>
    <property type="molecule type" value="Genomic_DNA"/>
</dbReference>
<reference evidence="1" key="1">
    <citation type="submission" date="2022-12" db="EMBL/GenBank/DDBJ databases">
        <title>Genome Sequence of Lasiodiplodia mahajangana.</title>
        <authorList>
            <person name="Buettner E."/>
        </authorList>
    </citation>
    <scope>NUCLEOTIDE SEQUENCE</scope>
    <source>
        <strain evidence="1">VT137</strain>
    </source>
</reference>
<accession>A0ACC2J9X4</accession>
<protein>
    <submittedName>
        <fullName evidence="1">Uncharacterized protein</fullName>
    </submittedName>
</protein>
<name>A0ACC2J9X4_9PEZI</name>